<dbReference type="HOGENOM" id="CLU_037787_1_0_1"/>
<dbReference type="Pfam" id="PF03417">
    <property type="entry name" value="AAT"/>
    <property type="match status" value="1"/>
</dbReference>
<evidence type="ECO:0000259" key="1">
    <source>
        <dbReference type="Pfam" id="PF03417"/>
    </source>
</evidence>
<proteinExistence type="predicted"/>
<dbReference type="OrthoDB" id="189997at2759"/>
<dbReference type="Proteomes" id="UP000027265">
    <property type="component" value="Unassembled WGS sequence"/>
</dbReference>
<dbReference type="EMBL" id="KL197741">
    <property type="protein sequence ID" value="KDQ52249.1"/>
    <property type="molecule type" value="Genomic_DNA"/>
</dbReference>
<evidence type="ECO:0000313" key="3">
    <source>
        <dbReference type="Proteomes" id="UP000027265"/>
    </source>
</evidence>
<dbReference type="PANTHER" id="PTHR34180:SF1">
    <property type="entry name" value="BETA-ALANYL-DOPAMINE_CARCININE HYDROLASE"/>
    <property type="match status" value="1"/>
</dbReference>
<dbReference type="Gene3D" id="3.60.60.10">
    <property type="entry name" value="Penicillin V Acylase, Chain A"/>
    <property type="match status" value="1"/>
</dbReference>
<protein>
    <recommendedName>
        <fullName evidence="1">Peptidase C45 hydrolase domain-containing protein</fullName>
    </recommendedName>
</protein>
<sequence>MLEITCAGSPREIGLVHGTKAATQIHRGIKFYSQLFYESAKLQWPAVCEKALQFASLIEQKFPAFREEMQAIAKGAGVTYADILALNVRTEITFGLFNDGCTSLSWKTDKKSFLAQNWDWMEQQKENLIALNILEDGKPRISMMTEAGIIGKIGLNSSGVGVCLNAIRVKGMDPNRVPVHLALRLVLQSESAQEAVSKLEALGVASSAHMLIADPSGGIGLECTTLGFSKLPMDDQGRITHTNHLLADHGDRVVDTKFWEDSFPRIDRINELVSLRDKVVATEEEVFGLFKDEDNYPFSICRAQEGGSKGATLFNIVMDLCAREAVVRVGRPVAVEETIVLTP</sequence>
<accession>A0A067PBT8</accession>
<dbReference type="PANTHER" id="PTHR34180">
    <property type="entry name" value="PEPTIDASE C45"/>
    <property type="match status" value="1"/>
</dbReference>
<keyword evidence="3" id="KW-1185">Reference proteome</keyword>
<dbReference type="STRING" id="933084.A0A067PBT8"/>
<dbReference type="InterPro" id="IPR005079">
    <property type="entry name" value="Peptidase_C45_hydrolase"/>
</dbReference>
<reference evidence="3" key="1">
    <citation type="journal article" date="2014" name="Proc. Natl. Acad. Sci. U.S.A.">
        <title>Extensive sampling of basidiomycete genomes demonstrates inadequacy of the white-rot/brown-rot paradigm for wood decay fungi.</title>
        <authorList>
            <person name="Riley R."/>
            <person name="Salamov A.A."/>
            <person name="Brown D.W."/>
            <person name="Nagy L.G."/>
            <person name="Floudas D."/>
            <person name="Held B.W."/>
            <person name="Levasseur A."/>
            <person name="Lombard V."/>
            <person name="Morin E."/>
            <person name="Otillar R."/>
            <person name="Lindquist E.A."/>
            <person name="Sun H."/>
            <person name="LaButti K.M."/>
            <person name="Schmutz J."/>
            <person name="Jabbour D."/>
            <person name="Luo H."/>
            <person name="Baker S.E."/>
            <person name="Pisabarro A.G."/>
            <person name="Walton J.D."/>
            <person name="Blanchette R.A."/>
            <person name="Henrissat B."/>
            <person name="Martin F."/>
            <person name="Cullen D."/>
            <person name="Hibbett D.S."/>
            <person name="Grigoriev I.V."/>
        </authorList>
    </citation>
    <scope>NUCLEOTIDE SEQUENCE [LARGE SCALE GENOMIC DNA]</scope>
    <source>
        <strain evidence="3">MUCL 33604</strain>
    </source>
</reference>
<dbReference type="AlphaFoldDB" id="A0A067PBT8"/>
<dbReference type="NCBIfam" id="NF040521">
    <property type="entry name" value="C45_proenzyme"/>
    <property type="match status" value="1"/>
</dbReference>
<dbReference type="Gene3D" id="1.10.10.2120">
    <property type="match status" value="1"/>
</dbReference>
<evidence type="ECO:0000313" key="2">
    <source>
        <dbReference type="EMBL" id="KDQ52249.1"/>
    </source>
</evidence>
<name>A0A067PBT8_9AGAM</name>
<dbReference type="InterPro" id="IPR047794">
    <property type="entry name" value="C45_proenzyme-like"/>
</dbReference>
<dbReference type="InterPro" id="IPR047801">
    <property type="entry name" value="Peptidase_C45"/>
</dbReference>
<organism evidence="2 3">
    <name type="scientific">Jaapia argillacea MUCL 33604</name>
    <dbReference type="NCBI Taxonomy" id="933084"/>
    <lineage>
        <taxon>Eukaryota</taxon>
        <taxon>Fungi</taxon>
        <taxon>Dikarya</taxon>
        <taxon>Basidiomycota</taxon>
        <taxon>Agaricomycotina</taxon>
        <taxon>Agaricomycetes</taxon>
        <taxon>Agaricomycetidae</taxon>
        <taxon>Jaapiales</taxon>
        <taxon>Jaapiaceae</taxon>
        <taxon>Jaapia</taxon>
    </lineage>
</organism>
<dbReference type="InParanoid" id="A0A067PBT8"/>
<feature type="domain" description="Peptidase C45 hydrolase" evidence="1">
    <location>
        <begin position="106"/>
        <end position="332"/>
    </location>
</feature>
<gene>
    <name evidence="2" type="ORF">JAAARDRAFT_184419</name>
</gene>